<evidence type="ECO:0000313" key="4">
    <source>
        <dbReference type="Proteomes" id="UP000694565"/>
    </source>
</evidence>
<organism evidence="3 4">
    <name type="scientific">Cyclopterus lumpus</name>
    <name type="common">Lumpsucker</name>
    <dbReference type="NCBI Taxonomy" id="8103"/>
    <lineage>
        <taxon>Eukaryota</taxon>
        <taxon>Metazoa</taxon>
        <taxon>Chordata</taxon>
        <taxon>Craniata</taxon>
        <taxon>Vertebrata</taxon>
        <taxon>Euteleostomi</taxon>
        <taxon>Actinopterygii</taxon>
        <taxon>Neopterygii</taxon>
        <taxon>Teleostei</taxon>
        <taxon>Neoteleostei</taxon>
        <taxon>Acanthomorphata</taxon>
        <taxon>Eupercaria</taxon>
        <taxon>Perciformes</taxon>
        <taxon>Cottioidei</taxon>
        <taxon>Cottales</taxon>
        <taxon>Cyclopteridae</taxon>
        <taxon>Cyclopterus</taxon>
    </lineage>
</organism>
<dbReference type="Gene3D" id="3.40.50.12690">
    <property type="match status" value="1"/>
</dbReference>
<sequence>MAGLRYHSGTVPPQPPHLGGRSNGLLQEREVTTTNFHSKQVCKCRNRFTPLMQVPGFPSDDQDSIAPSHNKVRPESQEPQRELTTGLTKLMTGPKNLIVGDFSVRDMKSMFSVDTKVLCYPNDMVSDLEERILEIAAAHTTVKNIILHIGSNDVVKQESEMLKQDFKNLLNTVSSLNAEVFISGPLPPIRRGPERFTRLLALNIWLSTACPDHSVHFIDNFNIFWNRKQLFKTDGLCLNKAGVKLFTSNVMYVLRTILILCF</sequence>
<accession>A0A8C2WHW1</accession>
<name>A0A8C2WHW1_CYCLU</name>
<reference evidence="3" key="2">
    <citation type="submission" date="2025-09" db="UniProtKB">
        <authorList>
            <consortium name="Ensembl"/>
        </authorList>
    </citation>
    <scope>IDENTIFICATION</scope>
</reference>
<evidence type="ECO:0000256" key="1">
    <source>
        <dbReference type="SAM" id="MobiDB-lite"/>
    </source>
</evidence>
<evidence type="ECO:0000259" key="2">
    <source>
        <dbReference type="Pfam" id="PF17182"/>
    </source>
</evidence>
<feature type="compositionally biased region" description="Basic and acidic residues" evidence="1">
    <location>
        <begin position="72"/>
        <end position="81"/>
    </location>
</feature>
<dbReference type="Pfam" id="PF17182">
    <property type="entry name" value="OSK"/>
    <property type="match status" value="1"/>
</dbReference>
<feature type="region of interest" description="Disordered" evidence="1">
    <location>
        <begin position="53"/>
        <end position="82"/>
    </location>
</feature>
<keyword evidence="4" id="KW-1185">Reference proteome</keyword>
<protein>
    <recommendedName>
        <fullName evidence="2">OSK domain-containing protein</fullName>
    </recommendedName>
</protein>
<feature type="region of interest" description="Disordered" evidence="1">
    <location>
        <begin position="1"/>
        <end position="23"/>
    </location>
</feature>
<feature type="domain" description="OSK" evidence="2">
    <location>
        <begin position="113"/>
        <end position="254"/>
    </location>
</feature>
<dbReference type="Ensembl" id="ENSCLMT00005004932.1">
    <property type="protein sequence ID" value="ENSCLMP00005004586.1"/>
    <property type="gene ID" value="ENSCLMG00005002513.1"/>
</dbReference>
<dbReference type="Gene3D" id="3.40.50.12700">
    <property type="match status" value="1"/>
</dbReference>
<proteinExistence type="predicted"/>
<dbReference type="Proteomes" id="UP000694565">
    <property type="component" value="Unplaced"/>
</dbReference>
<dbReference type="SUPFAM" id="SSF52266">
    <property type="entry name" value="SGNH hydrolase"/>
    <property type="match status" value="1"/>
</dbReference>
<reference evidence="3" key="1">
    <citation type="submission" date="2025-08" db="UniProtKB">
        <authorList>
            <consortium name="Ensembl"/>
        </authorList>
    </citation>
    <scope>IDENTIFICATION</scope>
</reference>
<dbReference type="GeneTree" id="ENSGT01050000245166"/>
<evidence type="ECO:0000313" key="3">
    <source>
        <dbReference type="Ensembl" id="ENSCLMP00005004586.1"/>
    </source>
</evidence>
<dbReference type="AlphaFoldDB" id="A0A8C2WHW1"/>
<dbReference type="InterPro" id="IPR033447">
    <property type="entry name" value="OSK"/>
</dbReference>